<gene>
    <name evidence="3" type="ORF">ACFPT7_20880</name>
</gene>
<dbReference type="EMBL" id="JBHSPH010000010">
    <property type="protein sequence ID" value="MFC5864776.1"/>
    <property type="molecule type" value="Genomic_DNA"/>
</dbReference>
<evidence type="ECO:0000313" key="3">
    <source>
        <dbReference type="EMBL" id="MFC5864776.1"/>
    </source>
</evidence>
<evidence type="ECO:0000256" key="2">
    <source>
        <dbReference type="SAM" id="MobiDB-lite"/>
    </source>
</evidence>
<feature type="region of interest" description="Disordered" evidence="2">
    <location>
        <begin position="110"/>
        <end position="132"/>
    </location>
</feature>
<reference evidence="4" key="1">
    <citation type="journal article" date="2019" name="Int. J. Syst. Evol. Microbiol.">
        <title>The Global Catalogue of Microorganisms (GCM) 10K type strain sequencing project: providing services to taxonomists for standard genome sequencing and annotation.</title>
        <authorList>
            <consortium name="The Broad Institute Genomics Platform"/>
            <consortium name="The Broad Institute Genome Sequencing Center for Infectious Disease"/>
            <person name="Wu L."/>
            <person name="Ma J."/>
        </authorList>
    </citation>
    <scope>NUCLEOTIDE SEQUENCE [LARGE SCALE GENOMIC DNA]</scope>
    <source>
        <strain evidence="4">JCM 4087</strain>
    </source>
</reference>
<comment type="similarity">
    <text evidence="1">Belongs to the bactofilin family.</text>
</comment>
<dbReference type="PANTHER" id="PTHR35024">
    <property type="entry name" value="HYPOTHETICAL CYTOSOLIC PROTEIN"/>
    <property type="match status" value="1"/>
</dbReference>
<name>A0ABW1EKE6_9BACT</name>
<dbReference type="Proteomes" id="UP001596091">
    <property type="component" value="Unassembled WGS sequence"/>
</dbReference>
<dbReference type="PANTHER" id="PTHR35024:SF4">
    <property type="entry name" value="POLYMER-FORMING CYTOSKELETAL PROTEIN"/>
    <property type="match status" value="1"/>
</dbReference>
<dbReference type="RefSeq" id="WP_263332567.1">
    <property type="nucleotide sequence ID" value="NZ_JAGSYH010000001.1"/>
</dbReference>
<accession>A0ABW1EKE6</accession>
<dbReference type="Pfam" id="PF04519">
    <property type="entry name" value="Bactofilin"/>
    <property type="match status" value="1"/>
</dbReference>
<dbReference type="InterPro" id="IPR007607">
    <property type="entry name" value="BacA/B"/>
</dbReference>
<proteinExistence type="inferred from homology"/>
<organism evidence="3 4">
    <name type="scientific">Acidicapsa dinghuensis</name>
    <dbReference type="NCBI Taxonomy" id="2218256"/>
    <lineage>
        <taxon>Bacteria</taxon>
        <taxon>Pseudomonadati</taxon>
        <taxon>Acidobacteriota</taxon>
        <taxon>Terriglobia</taxon>
        <taxon>Terriglobales</taxon>
        <taxon>Acidobacteriaceae</taxon>
        <taxon>Acidicapsa</taxon>
    </lineage>
</organism>
<evidence type="ECO:0000256" key="1">
    <source>
        <dbReference type="ARBA" id="ARBA00044755"/>
    </source>
</evidence>
<evidence type="ECO:0000313" key="4">
    <source>
        <dbReference type="Proteomes" id="UP001596091"/>
    </source>
</evidence>
<sequence length="132" mass="13597">MAMENTPARIGKSVIIRGEVKGSEDLYIDGRVEGTISLTESRLTVGPNAILAADLTARDVLVQGQVQGNIVATGRVELRAGCQVNGDVHALRLAIEDNAVFRGKVDLTQGPAKASEGTATGGNEPATSGALS</sequence>
<keyword evidence="4" id="KW-1185">Reference proteome</keyword>
<comment type="caution">
    <text evidence="3">The sequence shown here is derived from an EMBL/GenBank/DDBJ whole genome shotgun (WGS) entry which is preliminary data.</text>
</comment>
<protein>
    <submittedName>
        <fullName evidence="3">Polymer-forming cytoskeletal protein</fullName>
    </submittedName>
</protein>